<evidence type="ECO:0000313" key="3">
    <source>
        <dbReference type="Proteomes" id="UP000318943"/>
    </source>
</evidence>
<dbReference type="EMBL" id="VCIZ01000004">
    <property type="protein sequence ID" value="TSP12874.1"/>
    <property type="molecule type" value="Genomic_DNA"/>
</dbReference>
<feature type="region of interest" description="Disordered" evidence="1">
    <location>
        <begin position="1"/>
        <end position="26"/>
    </location>
</feature>
<gene>
    <name evidence="2" type="ORF">FGG12_08120</name>
</gene>
<dbReference type="Proteomes" id="UP000318943">
    <property type="component" value="Unassembled WGS sequence"/>
</dbReference>
<protein>
    <recommendedName>
        <fullName evidence="4">FHA domain-containing protein</fullName>
    </recommendedName>
</protein>
<evidence type="ECO:0000313" key="2">
    <source>
        <dbReference type="EMBL" id="TSP12874.1"/>
    </source>
</evidence>
<name>A0ABY3EPS8_9BURK</name>
<accession>A0ABY3EPS8</accession>
<comment type="caution">
    <text evidence="2">The sequence shown here is derived from an EMBL/GenBank/DDBJ whole genome shotgun (WGS) entry which is preliminary data.</text>
</comment>
<dbReference type="RefSeq" id="WP_144197180.1">
    <property type="nucleotide sequence ID" value="NZ_CAJPVH010000058.1"/>
</dbReference>
<reference evidence="2 3" key="1">
    <citation type="submission" date="2019-05" db="EMBL/GenBank/DDBJ databases">
        <title>Whole genome sequence analysis of Cupriavidus campinensis S14E4C strain.</title>
        <authorList>
            <person name="Abbaszade G."/>
            <person name="Szabo A."/>
            <person name="Toumi M."/>
            <person name="Toth E."/>
        </authorList>
    </citation>
    <scope>NUCLEOTIDE SEQUENCE [LARGE SCALE GENOMIC DNA]</scope>
    <source>
        <strain evidence="2 3">S14E4C</strain>
    </source>
</reference>
<evidence type="ECO:0000256" key="1">
    <source>
        <dbReference type="SAM" id="MobiDB-lite"/>
    </source>
</evidence>
<sequence length="162" mass="17593">MFSDKSRGKSPNKDAPLLLDQLGPNDSPRVIAMPKGVVARQDPDGSVTVRHPDGSEISASAQGYCRGRFCTVDSVTVADIAYVTEHYVNRVHETVSHVVRFLNGGTLCYAVDFNGRVIDCEFSGMQVSLQEGHLIVGCTEMALSLELRKPCQLPAEQGGNRE</sequence>
<proteinExistence type="predicted"/>
<evidence type="ECO:0008006" key="4">
    <source>
        <dbReference type="Google" id="ProtNLM"/>
    </source>
</evidence>
<organism evidence="2 3">
    <name type="scientific">Cupriavidus campinensis</name>
    <dbReference type="NCBI Taxonomy" id="151783"/>
    <lineage>
        <taxon>Bacteria</taxon>
        <taxon>Pseudomonadati</taxon>
        <taxon>Pseudomonadota</taxon>
        <taxon>Betaproteobacteria</taxon>
        <taxon>Burkholderiales</taxon>
        <taxon>Burkholderiaceae</taxon>
        <taxon>Cupriavidus</taxon>
    </lineage>
</organism>
<keyword evidence="3" id="KW-1185">Reference proteome</keyword>